<dbReference type="Gene3D" id="3.40.50.620">
    <property type="entry name" value="HUPs"/>
    <property type="match status" value="1"/>
</dbReference>
<proteinExistence type="predicted"/>
<evidence type="ECO:0000259" key="1">
    <source>
        <dbReference type="Pfam" id="PF01507"/>
    </source>
</evidence>
<dbReference type="InterPro" id="IPR014729">
    <property type="entry name" value="Rossmann-like_a/b/a_fold"/>
</dbReference>
<dbReference type="SUPFAM" id="SSF52402">
    <property type="entry name" value="Adenine nucleotide alpha hydrolases-like"/>
    <property type="match status" value="1"/>
</dbReference>
<evidence type="ECO:0000313" key="2">
    <source>
        <dbReference type="EMBL" id="DAE03983.1"/>
    </source>
</evidence>
<accession>A0A8S5P9X3</accession>
<dbReference type="InterPro" id="IPR050128">
    <property type="entry name" value="Sulfate_adenylyltrnsfr_sub2"/>
</dbReference>
<dbReference type="Pfam" id="PF01507">
    <property type="entry name" value="PAPS_reduct"/>
    <property type="match status" value="1"/>
</dbReference>
<dbReference type="GO" id="GO:0003824">
    <property type="term" value="F:catalytic activity"/>
    <property type="evidence" value="ECO:0007669"/>
    <property type="project" value="InterPro"/>
</dbReference>
<protein>
    <submittedName>
        <fullName evidence="2">Phosphoadenosine-phosphosulfate reductase</fullName>
    </submittedName>
</protein>
<sequence length="291" mass="34406">MTNDLRKKIDYSIALLRKAEALALRFDPDDGFYLAFSGGKDSQALLHLAQMANVKFKAYMNFTSVDPGEVVRFVKRQYPDVVRVPPRISIYDMTKKKGILPTAKVRWCCAEYKEIGGAGKVTLVGVRREESIRRSKRDEVTSSNFKISETFDQFSKHEEEMVACVRGRDKIIISPILHWTERNVWEFLNEVVKVPHCELYDQGHTRIGCILCPMASYKNKLKDIERWPYVKKKWMETIDWLIKNKWTNTTYKSLSAQERFDMWISRMTYKQWMNEKHYQKRLFETDEDNED</sequence>
<reference evidence="2" key="1">
    <citation type="journal article" date="2021" name="Proc. Natl. Acad. Sci. U.S.A.">
        <title>A Catalog of Tens of Thousands of Viruses from Human Metagenomes Reveals Hidden Associations with Chronic Diseases.</title>
        <authorList>
            <person name="Tisza M.J."/>
            <person name="Buck C.B."/>
        </authorList>
    </citation>
    <scope>NUCLEOTIDE SEQUENCE</scope>
    <source>
        <strain evidence="2">CtCeQ13</strain>
    </source>
</reference>
<dbReference type="PANTHER" id="PTHR43196:SF2">
    <property type="entry name" value="PHOSPHOADENOSINE PHOSPHOSULFATE REDUCTASE"/>
    <property type="match status" value="1"/>
</dbReference>
<dbReference type="InterPro" id="IPR002500">
    <property type="entry name" value="PAPS_reduct_dom"/>
</dbReference>
<dbReference type="PANTHER" id="PTHR43196">
    <property type="entry name" value="SULFATE ADENYLYLTRANSFERASE SUBUNIT 2"/>
    <property type="match status" value="1"/>
</dbReference>
<organism evidence="2">
    <name type="scientific">Siphoviridae sp. ctCeQ13</name>
    <dbReference type="NCBI Taxonomy" id="2825380"/>
    <lineage>
        <taxon>Viruses</taxon>
        <taxon>Duplodnaviria</taxon>
        <taxon>Heunggongvirae</taxon>
        <taxon>Uroviricota</taxon>
        <taxon>Caudoviricetes</taxon>
    </lineage>
</organism>
<dbReference type="EMBL" id="BK015381">
    <property type="protein sequence ID" value="DAE03983.1"/>
    <property type="molecule type" value="Genomic_DNA"/>
</dbReference>
<name>A0A8S5P9X3_9CAUD</name>
<feature type="domain" description="Phosphoadenosine phosphosulphate reductase" evidence="1">
    <location>
        <begin position="34"/>
        <end position="214"/>
    </location>
</feature>